<dbReference type="InterPro" id="IPR003313">
    <property type="entry name" value="AraC-bd"/>
</dbReference>
<sequence>MKNPLEIFSDLSERLNYNIPDLPLYIRKGSLDQFHNYAATAHWHLDVEFIYVLEGSMDYFVNGHTIRIDQGNGIFVNSTRLHFGFSHDQTDCSFIVVVIHPSLLGEGSSLAKTYWEDKFGAMMEDFILLTNQIEWHREVLTSLQEIYEEMHKSHSPNPLRLISRALALCACIGDQVQQKSGHSEDVQIWTNVQQMTSFIHQNYEYKITLDDIAAAGAVCRSRCCTLFNKYVGQTPTVYLTRYRIQKSCEMLMETKRSICEISIACGFQSASYFTFIFRKQMGLVPQDYRKQIIKA</sequence>
<comment type="caution">
    <text evidence="5">The sequence shown here is derived from an EMBL/GenBank/DDBJ whole genome shotgun (WGS) entry which is preliminary data.</text>
</comment>
<dbReference type="SMART" id="SM00342">
    <property type="entry name" value="HTH_ARAC"/>
    <property type="match status" value="1"/>
</dbReference>
<dbReference type="Gene3D" id="2.60.120.10">
    <property type="entry name" value="Jelly Rolls"/>
    <property type="match status" value="1"/>
</dbReference>
<gene>
    <name evidence="5" type="ORF">HPT30_15350</name>
</gene>
<dbReference type="EMBL" id="JABWCS010000210">
    <property type="protein sequence ID" value="NUU61719.1"/>
    <property type="molecule type" value="Genomic_DNA"/>
</dbReference>
<evidence type="ECO:0000313" key="6">
    <source>
        <dbReference type="Proteomes" id="UP000564806"/>
    </source>
</evidence>
<dbReference type="RefSeq" id="WP_175372220.1">
    <property type="nucleotide sequence ID" value="NZ_JABWCS010000210.1"/>
</dbReference>
<reference evidence="5" key="1">
    <citation type="submission" date="2020-06" db="EMBL/GenBank/DDBJ databases">
        <title>Paenibacillus sp. nov., isolated from soil.</title>
        <authorList>
            <person name="Seo Y.L."/>
        </authorList>
    </citation>
    <scope>NUCLEOTIDE SEQUENCE [LARGE SCALE GENOMIC DNA]</scope>
    <source>
        <strain evidence="5">JW14</strain>
    </source>
</reference>
<keyword evidence="6" id="KW-1185">Reference proteome</keyword>
<organism evidence="5 6">
    <name type="scientific">Paenibacillus agri</name>
    <dbReference type="NCBI Taxonomy" id="2744309"/>
    <lineage>
        <taxon>Bacteria</taxon>
        <taxon>Bacillati</taxon>
        <taxon>Bacillota</taxon>
        <taxon>Bacilli</taxon>
        <taxon>Bacillales</taxon>
        <taxon>Paenibacillaceae</taxon>
        <taxon>Paenibacillus</taxon>
    </lineage>
</organism>
<dbReference type="PROSITE" id="PS01124">
    <property type="entry name" value="HTH_ARAC_FAMILY_2"/>
    <property type="match status" value="1"/>
</dbReference>
<dbReference type="InterPro" id="IPR009057">
    <property type="entry name" value="Homeodomain-like_sf"/>
</dbReference>
<protein>
    <submittedName>
        <fullName evidence="5">Helix-turn-helix transcriptional regulator</fullName>
    </submittedName>
</protein>
<dbReference type="PANTHER" id="PTHR43280">
    <property type="entry name" value="ARAC-FAMILY TRANSCRIPTIONAL REGULATOR"/>
    <property type="match status" value="1"/>
</dbReference>
<dbReference type="SUPFAM" id="SSF46689">
    <property type="entry name" value="Homeodomain-like"/>
    <property type="match status" value="1"/>
</dbReference>
<dbReference type="InterPro" id="IPR020449">
    <property type="entry name" value="Tscrpt_reg_AraC-type_HTH"/>
</dbReference>
<dbReference type="InterPro" id="IPR018060">
    <property type="entry name" value="HTH_AraC"/>
</dbReference>
<dbReference type="GO" id="GO:0003700">
    <property type="term" value="F:DNA-binding transcription factor activity"/>
    <property type="evidence" value="ECO:0007669"/>
    <property type="project" value="InterPro"/>
</dbReference>
<dbReference type="PANTHER" id="PTHR43280:SF28">
    <property type="entry name" value="HTH-TYPE TRANSCRIPTIONAL ACTIVATOR RHAS"/>
    <property type="match status" value="1"/>
</dbReference>
<evidence type="ECO:0000259" key="4">
    <source>
        <dbReference type="PROSITE" id="PS01124"/>
    </source>
</evidence>
<proteinExistence type="predicted"/>
<dbReference type="CDD" id="cd02209">
    <property type="entry name" value="cupin_XRE_C"/>
    <property type="match status" value="1"/>
</dbReference>
<feature type="domain" description="HTH araC/xylS-type" evidence="4">
    <location>
        <begin position="193"/>
        <end position="291"/>
    </location>
</feature>
<name>A0A850EPP4_9BACL</name>
<dbReference type="PRINTS" id="PR00032">
    <property type="entry name" value="HTHARAC"/>
</dbReference>
<evidence type="ECO:0000256" key="3">
    <source>
        <dbReference type="ARBA" id="ARBA00023163"/>
    </source>
</evidence>
<evidence type="ECO:0000256" key="1">
    <source>
        <dbReference type="ARBA" id="ARBA00023015"/>
    </source>
</evidence>
<dbReference type="Proteomes" id="UP000564806">
    <property type="component" value="Unassembled WGS sequence"/>
</dbReference>
<dbReference type="InterPro" id="IPR037923">
    <property type="entry name" value="HTH-like"/>
</dbReference>
<accession>A0A850EPP4</accession>
<dbReference type="Pfam" id="PF12833">
    <property type="entry name" value="HTH_18"/>
    <property type="match status" value="1"/>
</dbReference>
<dbReference type="SUPFAM" id="SSF51215">
    <property type="entry name" value="Regulatory protein AraC"/>
    <property type="match status" value="1"/>
</dbReference>
<keyword evidence="3" id="KW-0804">Transcription</keyword>
<keyword evidence="1" id="KW-0805">Transcription regulation</keyword>
<dbReference type="Pfam" id="PF02311">
    <property type="entry name" value="AraC_binding"/>
    <property type="match status" value="1"/>
</dbReference>
<dbReference type="Gene3D" id="1.10.10.60">
    <property type="entry name" value="Homeodomain-like"/>
    <property type="match status" value="2"/>
</dbReference>
<dbReference type="AlphaFoldDB" id="A0A850EPP4"/>
<evidence type="ECO:0000256" key="2">
    <source>
        <dbReference type="ARBA" id="ARBA00023125"/>
    </source>
</evidence>
<keyword evidence="2" id="KW-0238">DNA-binding</keyword>
<dbReference type="GO" id="GO:0043565">
    <property type="term" value="F:sequence-specific DNA binding"/>
    <property type="evidence" value="ECO:0007669"/>
    <property type="project" value="InterPro"/>
</dbReference>
<evidence type="ECO:0000313" key="5">
    <source>
        <dbReference type="EMBL" id="NUU61719.1"/>
    </source>
</evidence>
<dbReference type="InterPro" id="IPR014710">
    <property type="entry name" value="RmlC-like_jellyroll"/>
</dbReference>